<dbReference type="OrthoDB" id="8479094at2"/>
<dbReference type="EMBL" id="FOGU01000015">
    <property type="protein sequence ID" value="SES39077.1"/>
    <property type="molecule type" value="Genomic_DNA"/>
</dbReference>
<dbReference type="PRINTS" id="PR00164">
    <property type="entry name" value="ABC2TRNSPORT"/>
</dbReference>
<dbReference type="PANTHER" id="PTHR30413:SF10">
    <property type="entry name" value="CAPSULE POLYSACCHARIDE EXPORT INNER-MEMBRANE PROTEIN CTRC"/>
    <property type="match status" value="1"/>
</dbReference>
<sequence>MTDFPVTTSTDPQSPVPEAQTPRRTGAMRTIAALILREMSTRYGRTPGGYAWALLEPLGMIVILSFGFSLLLRSPSLGTSFLLFYATGFLPFNLYQGVSLNTSRALTYSRPLLAYPAVTWIDAVLARFLLTVLTAVTVAAVLMVGILSIIDARVVIQLGPILGAMGLGAVFGLGVGVLNCLLTGLFPTWAIVWSIITRPLFIVSGVIYIYEDLPRAAQNVIWYNPLIHITAMMRSGFYPMYEPDWVSPEFVVFSALIPMAAGLLLLRRHYKDILNA</sequence>
<proteinExistence type="inferred from homology"/>
<evidence type="ECO:0000256" key="3">
    <source>
        <dbReference type="ARBA" id="ARBA00022448"/>
    </source>
</evidence>
<dbReference type="STRING" id="641238.SAMN04490244_1159"/>
<comment type="subcellular location">
    <subcellularLocation>
        <location evidence="11">Cell inner membrane</location>
        <topology evidence="11">Multi-pass membrane protein</topology>
    </subcellularLocation>
    <subcellularLocation>
        <location evidence="1">Cell membrane</location>
        <topology evidence="1">Multi-pass membrane protein</topology>
    </subcellularLocation>
</comment>
<evidence type="ECO:0000256" key="12">
    <source>
        <dbReference type="SAM" id="MobiDB-lite"/>
    </source>
</evidence>
<evidence type="ECO:0000256" key="1">
    <source>
        <dbReference type="ARBA" id="ARBA00004651"/>
    </source>
</evidence>
<feature type="transmembrane region" description="Helical" evidence="11">
    <location>
        <begin position="49"/>
        <end position="72"/>
    </location>
</feature>
<feature type="domain" description="ABC transmembrane type-2" evidence="13">
    <location>
        <begin position="48"/>
        <end position="269"/>
    </location>
</feature>
<name>A0A1H9WZI6_9RHOB</name>
<keyword evidence="8 11" id="KW-1133">Transmembrane helix</keyword>
<dbReference type="InterPro" id="IPR047817">
    <property type="entry name" value="ABC2_TM_bact-type"/>
</dbReference>
<feature type="transmembrane region" description="Helical" evidence="11">
    <location>
        <begin position="247"/>
        <end position="266"/>
    </location>
</feature>
<protein>
    <recommendedName>
        <fullName evidence="11">Transport permease protein</fullName>
    </recommendedName>
</protein>
<feature type="compositionally biased region" description="Polar residues" evidence="12">
    <location>
        <begin position="1"/>
        <end position="13"/>
    </location>
</feature>
<evidence type="ECO:0000259" key="13">
    <source>
        <dbReference type="PROSITE" id="PS51012"/>
    </source>
</evidence>
<evidence type="ECO:0000256" key="10">
    <source>
        <dbReference type="ARBA" id="ARBA00023136"/>
    </source>
</evidence>
<evidence type="ECO:0000256" key="2">
    <source>
        <dbReference type="ARBA" id="ARBA00007783"/>
    </source>
</evidence>
<feature type="transmembrane region" description="Helical" evidence="11">
    <location>
        <begin position="162"/>
        <end position="185"/>
    </location>
</feature>
<evidence type="ECO:0000313" key="14">
    <source>
        <dbReference type="EMBL" id="SES39077.1"/>
    </source>
</evidence>
<organism evidence="14 15">
    <name type="scientific">Tranquillimonas rosea</name>
    <dbReference type="NCBI Taxonomy" id="641238"/>
    <lineage>
        <taxon>Bacteria</taxon>
        <taxon>Pseudomonadati</taxon>
        <taxon>Pseudomonadota</taxon>
        <taxon>Alphaproteobacteria</taxon>
        <taxon>Rhodobacterales</taxon>
        <taxon>Roseobacteraceae</taxon>
        <taxon>Tranquillimonas</taxon>
    </lineage>
</organism>
<feature type="transmembrane region" description="Helical" evidence="11">
    <location>
        <begin position="79"/>
        <end position="98"/>
    </location>
</feature>
<dbReference type="AlphaFoldDB" id="A0A1H9WZI6"/>
<dbReference type="GO" id="GO:0015774">
    <property type="term" value="P:polysaccharide transport"/>
    <property type="evidence" value="ECO:0007669"/>
    <property type="project" value="UniProtKB-KW"/>
</dbReference>
<accession>A0A1H9WZI6</accession>
<dbReference type="InterPro" id="IPR013525">
    <property type="entry name" value="ABC2_TM"/>
</dbReference>
<feature type="transmembrane region" description="Helical" evidence="11">
    <location>
        <begin position="191"/>
        <end position="210"/>
    </location>
</feature>
<dbReference type="GO" id="GO:0043190">
    <property type="term" value="C:ATP-binding cassette (ABC) transporter complex"/>
    <property type="evidence" value="ECO:0007669"/>
    <property type="project" value="InterPro"/>
</dbReference>
<evidence type="ECO:0000256" key="7">
    <source>
        <dbReference type="ARBA" id="ARBA00022903"/>
    </source>
</evidence>
<feature type="transmembrane region" description="Helical" evidence="11">
    <location>
        <begin position="118"/>
        <end position="150"/>
    </location>
</feature>
<keyword evidence="4 11" id="KW-1003">Cell membrane</keyword>
<keyword evidence="5" id="KW-0762">Sugar transport</keyword>
<comment type="similarity">
    <text evidence="2 11">Belongs to the ABC-2 integral membrane protein family.</text>
</comment>
<dbReference type="Pfam" id="PF01061">
    <property type="entry name" value="ABC2_membrane"/>
    <property type="match status" value="1"/>
</dbReference>
<dbReference type="GO" id="GO:0140359">
    <property type="term" value="F:ABC-type transporter activity"/>
    <property type="evidence" value="ECO:0007669"/>
    <property type="project" value="InterPro"/>
</dbReference>
<feature type="region of interest" description="Disordered" evidence="12">
    <location>
        <begin position="1"/>
        <end position="23"/>
    </location>
</feature>
<evidence type="ECO:0000256" key="9">
    <source>
        <dbReference type="ARBA" id="ARBA00023047"/>
    </source>
</evidence>
<evidence type="ECO:0000256" key="4">
    <source>
        <dbReference type="ARBA" id="ARBA00022475"/>
    </source>
</evidence>
<keyword evidence="7" id="KW-0972">Capsule biogenesis/degradation</keyword>
<evidence type="ECO:0000256" key="8">
    <source>
        <dbReference type="ARBA" id="ARBA00022989"/>
    </source>
</evidence>
<evidence type="ECO:0000256" key="6">
    <source>
        <dbReference type="ARBA" id="ARBA00022692"/>
    </source>
</evidence>
<dbReference type="PANTHER" id="PTHR30413">
    <property type="entry name" value="INNER MEMBRANE TRANSPORT PERMEASE"/>
    <property type="match status" value="1"/>
</dbReference>
<keyword evidence="15" id="KW-1185">Reference proteome</keyword>
<reference evidence="14 15" key="1">
    <citation type="submission" date="2016-10" db="EMBL/GenBank/DDBJ databases">
        <authorList>
            <person name="de Groot N.N."/>
        </authorList>
    </citation>
    <scope>NUCLEOTIDE SEQUENCE [LARGE SCALE GENOMIC DNA]</scope>
    <source>
        <strain evidence="14 15">DSM 23042</strain>
    </source>
</reference>
<gene>
    <name evidence="14" type="ORF">SAMN04490244_1159</name>
</gene>
<dbReference type="PROSITE" id="PS51012">
    <property type="entry name" value="ABC_TM2"/>
    <property type="match status" value="1"/>
</dbReference>
<evidence type="ECO:0000256" key="5">
    <source>
        <dbReference type="ARBA" id="ARBA00022597"/>
    </source>
</evidence>
<keyword evidence="10 11" id="KW-0472">Membrane</keyword>
<keyword evidence="3 11" id="KW-0813">Transport</keyword>
<dbReference type="InterPro" id="IPR000412">
    <property type="entry name" value="ABC_2_transport"/>
</dbReference>
<evidence type="ECO:0000256" key="11">
    <source>
        <dbReference type="RuleBase" id="RU361157"/>
    </source>
</evidence>
<dbReference type="Proteomes" id="UP000198885">
    <property type="component" value="Unassembled WGS sequence"/>
</dbReference>
<keyword evidence="6 11" id="KW-0812">Transmembrane</keyword>
<evidence type="ECO:0000313" key="15">
    <source>
        <dbReference type="Proteomes" id="UP000198885"/>
    </source>
</evidence>
<keyword evidence="9" id="KW-0625">Polysaccharide transport</keyword>
<dbReference type="GO" id="GO:0015920">
    <property type="term" value="P:lipopolysaccharide transport"/>
    <property type="evidence" value="ECO:0007669"/>
    <property type="project" value="TreeGrafter"/>
</dbReference>